<organism evidence="1 2">
    <name type="scientific">Geodia barretti</name>
    <name type="common">Barrett's horny sponge</name>
    <dbReference type="NCBI Taxonomy" id="519541"/>
    <lineage>
        <taxon>Eukaryota</taxon>
        <taxon>Metazoa</taxon>
        <taxon>Porifera</taxon>
        <taxon>Demospongiae</taxon>
        <taxon>Heteroscleromorpha</taxon>
        <taxon>Tetractinellida</taxon>
        <taxon>Astrophorina</taxon>
        <taxon>Geodiidae</taxon>
        <taxon>Geodia</taxon>
    </lineage>
</organism>
<evidence type="ECO:0000313" key="1">
    <source>
        <dbReference type="EMBL" id="CAI8015392.1"/>
    </source>
</evidence>
<gene>
    <name evidence="1" type="ORF">GBAR_LOCUS9530</name>
</gene>
<protein>
    <submittedName>
        <fullName evidence="1">Uncharacterized protein</fullName>
    </submittedName>
</protein>
<dbReference type="AlphaFoldDB" id="A0AA35RS93"/>
<name>A0AA35RS93_GEOBA</name>
<comment type="caution">
    <text evidence="1">The sequence shown here is derived from an EMBL/GenBank/DDBJ whole genome shotgun (WGS) entry which is preliminary data.</text>
</comment>
<dbReference type="EMBL" id="CASHTH010001439">
    <property type="protein sequence ID" value="CAI8015392.1"/>
    <property type="molecule type" value="Genomic_DNA"/>
</dbReference>
<accession>A0AA35RS93</accession>
<dbReference type="Proteomes" id="UP001174909">
    <property type="component" value="Unassembled WGS sequence"/>
</dbReference>
<proteinExistence type="predicted"/>
<keyword evidence="2" id="KW-1185">Reference proteome</keyword>
<evidence type="ECO:0000313" key="2">
    <source>
        <dbReference type="Proteomes" id="UP001174909"/>
    </source>
</evidence>
<sequence>MGREKDGIFKATAKSKKDVIPLKKAKLSENDSQVLTTLGLPPDKWNNLDALLALYNKTELYDVFSVQVSNPGMELSRKYVLGQIEFLLQNSAKKPHGAVLHYYGNGRRDTGDWCFNDGFITFRDITDLYMKYSRGRCLTIVTDCHSSGRVRCGLEEEKKCKISTDTTWSTAGEVIDHPQSLLRGTNQGTETLQQQQQGSMMELEERLKFLKLFEGDRQVLTELSIPPDKWNNLNALWAFYNKISDEVLPVQVSRPGMELSCSHVLKQIELVLENSGENATLLLLLTTMAMVGGTLVTGVSGMASLPSETLLIST</sequence>
<reference evidence="1" key="1">
    <citation type="submission" date="2023-03" db="EMBL/GenBank/DDBJ databases">
        <authorList>
            <person name="Steffen K."/>
            <person name="Cardenas P."/>
        </authorList>
    </citation>
    <scope>NUCLEOTIDE SEQUENCE</scope>
</reference>